<feature type="compositionally biased region" description="Acidic residues" evidence="3">
    <location>
        <begin position="1"/>
        <end position="10"/>
    </location>
</feature>
<evidence type="ECO:0000259" key="4">
    <source>
        <dbReference type="PROSITE" id="PS50002"/>
    </source>
</evidence>
<feature type="region of interest" description="Disordered" evidence="3">
    <location>
        <begin position="446"/>
        <end position="712"/>
    </location>
</feature>
<feature type="region of interest" description="Disordered" evidence="3">
    <location>
        <begin position="347"/>
        <end position="392"/>
    </location>
</feature>
<reference evidence="5 6" key="1">
    <citation type="submission" date="2024-02" db="EMBL/GenBank/DDBJ databases">
        <title>Chromosome-level genome assembly of the Eurasian Minnow (Phoxinus phoxinus).</title>
        <authorList>
            <person name="Oriowo T.O."/>
            <person name="Martin S."/>
            <person name="Stange M."/>
            <person name="Chrysostomakis Y."/>
            <person name="Brown T."/>
            <person name="Winkler S."/>
            <person name="Kukowka S."/>
            <person name="Myers E.W."/>
            <person name="Bohne A."/>
        </authorList>
    </citation>
    <scope>NUCLEOTIDE SEQUENCE [LARGE SCALE GENOMIC DNA]</scope>
    <source>
        <strain evidence="5">ZFMK-TIS-60720</strain>
        <tissue evidence="5">Whole Organism</tissue>
    </source>
</reference>
<dbReference type="PANTHER" id="PTHR14167:SF48">
    <property type="entry name" value="SH3 DOMAIN-CONTAINING PROTEIN 19"/>
    <property type="match status" value="1"/>
</dbReference>
<feature type="compositionally biased region" description="Polar residues" evidence="3">
    <location>
        <begin position="145"/>
        <end position="154"/>
    </location>
</feature>
<feature type="compositionally biased region" description="Pro residues" evidence="3">
    <location>
        <begin position="518"/>
        <end position="527"/>
    </location>
</feature>
<feature type="compositionally biased region" description="Basic and acidic residues" evidence="3">
    <location>
        <begin position="181"/>
        <end position="197"/>
    </location>
</feature>
<feature type="compositionally biased region" description="Basic and acidic residues" evidence="3">
    <location>
        <begin position="11"/>
        <end position="35"/>
    </location>
</feature>
<feature type="domain" description="SH3" evidence="4">
    <location>
        <begin position="766"/>
        <end position="824"/>
    </location>
</feature>
<comment type="caution">
    <text evidence="5">The sequence shown here is derived from an EMBL/GenBank/DDBJ whole genome shotgun (WGS) entry which is preliminary data.</text>
</comment>
<dbReference type="SUPFAM" id="SSF50044">
    <property type="entry name" value="SH3-domain"/>
    <property type="match status" value="2"/>
</dbReference>
<dbReference type="SMART" id="SM00326">
    <property type="entry name" value="SH3"/>
    <property type="match status" value="2"/>
</dbReference>
<evidence type="ECO:0000256" key="3">
    <source>
        <dbReference type="SAM" id="MobiDB-lite"/>
    </source>
</evidence>
<feature type="compositionally biased region" description="Basic and acidic residues" evidence="3">
    <location>
        <begin position="446"/>
        <end position="464"/>
    </location>
</feature>
<feature type="compositionally biased region" description="Low complexity" evidence="3">
    <location>
        <begin position="130"/>
        <end position="144"/>
    </location>
</feature>
<feature type="compositionally biased region" description="Polar residues" evidence="3">
    <location>
        <begin position="532"/>
        <end position="543"/>
    </location>
</feature>
<evidence type="ECO:0000313" key="5">
    <source>
        <dbReference type="EMBL" id="KAK7132856.1"/>
    </source>
</evidence>
<feature type="compositionally biased region" description="Basic and acidic residues" evidence="3">
    <location>
        <begin position="59"/>
        <end position="68"/>
    </location>
</feature>
<dbReference type="InterPro" id="IPR001452">
    <property type="entry name" value="SH3_domain"/>
</dbReference>
<feature type="domain" description="SH3" evidence="4">
    <location>
        <begin position="838"/>
        <end position="897"/>
    </location>
</feature>
<feature type="compositionally biased region" description="Polar residues" evidence="3">
    <location>
        <begin position="551"/>
        <end position="570"/>
    </location>
</feature>
<dbReference type="Gene3D" id="2.30.30.40">
    <property type="entry name" value="SH3 Domains"/>
    <property type="match status" value="2"/>
</dbReference>
<organism evidence="5 6">
    <name type="scientific">Phoxinus phoxinus</name>
    <name type="common">Eurasian minnow</name>
    <dbReference type="NCBI Taxonomy" id="58324"/>
    <lineage>
        <taxon>Eukaryota</taxon>
        <taxon>Metazoa</taxon>
        <taxon>Chordata</taxon>
        <taxon>Craniata</taxon>
        <taxon>Vertebrata</taxon>
        <taxon>Euteleostomi</taxon>
        <taxon>Actinopterygii</taxon>
        <taxon>Neopterygii</taxon>
        <taxon>Teleostei</taxon>
        <taxon>Ostariophysi</taxon>
        <taxon>Cypriniformes</taxon>
        <taxon>Leuciscidae</taxon>
        <taxon>Phoxininae</taxon>
        <taxon>Phoxinus</taxon>
    </lineage>
</organism>
<evidence type="ECO:0000313" key="6">
    <source>
        <dbReference type="Proteomes" id="UP001364617"/>
    </source>
</evidence>
<dbReference type="InterPro" id="IPR036028">
    <property type="entry name" value="SH3-like_dom_sf"/>
</dbReference>
<protein>
    <recommendedName>
        <fullName evidence="4">SH3 domain-containing protein</fullName>
    </recommendedName>
</protein>
<dbReference type="AlphaFoldDB" id="A0AAN9GVT7"/>
<feature type="compositionally biased region" description="Acidic residues" evidence="3">
    <location>
        <begin position="692"/>
        <end position="707"/>
    </location>
</feature>
<dbReference type="PANTHER" id="PTHR14167">
    <property type="entry name" value="SH3 DOMAIN-CONTAINING"/>
    <property type="match status" value="1"/>
</dbReference>
<dbReference type="Pfam" id="PF00018">
    <property type="entry name" value="SH3_1"/>
    <property type="match status" value="2"/>
</dbReference>
<proteinExistence type="predicted"/>
<evidence type="ECO:0000256" key="2">
    <source>
        <dbReference type="PROSITE-ProRule" id="PRU00192"/>
    </source>
</evidence>
<sequence>MAEARADDDEERMREPGGARRSAEHSDRNKPDQRHSSQGALSSIRAVIKRTSRTSSQSDHQRERRRPEITILSAEPLPSNTWFPGASGAFPPAPPPAPPSWAAAAATVQLPPPSYEQVIREKSREQNIPSSSSSSSSSSSRLSSCTIATQTDTHSPGPRSSAARPVHKPPKPPRPSLPLKHTSDPDRSNPKPRDAQHEQCGVQTDCDDITGDISPIGPAPTTNFSTQRDLDEIIGDISSIGPAPTTNFSTQRDLDEIIGDISSIGPAPTAKFSTQSELCDISPIGPAPTANFSTQRDLDDIIGDISSIGPAPTAKFSTQSELCDISPIGPAPTAKFVTQSDLDDITGDISPLGSAPSTKTFTQSNFEFPVEPMKEEPRARPRPRPRSTVALRPVVLDQPITREVKVQTLVRLKDDGADSVFAGFDDSPSNISSKYLQDLLEVFGSEHGESRESKASDVEDEKNTAARSVITSEPLEPLEPLNRPQPRPRTQKSKPQLAPKPSVFDVFDTTVEQSPSKPLSPPVPAPRPLLNKLQSPSESCSSTKPPPATRPASSSQRRNSEDQAINTPVKTTPVMPTDRNVGKRSSVPKHSRPPPPVLRNMASPSQAAVDVSRAAGASVPALPPRPSGGRVLPLRPPPVKVAKPAGSASSPAATNQLPSSRAPKRAPPLPPRPKPGHPLYKRCYSSKVLQAETEEENISTEQEEPAEETSFHEEEQLIVLDDTDILETQSNTLHDLRPSEVKGQDVTVGGVQLEHTPSEQQITLDMQNRFVVARFAFEGEEGELTFSEGDVITLVEYVNEEWGRGILNQRMGNFPLSFIRAKEETDVLPGKPVLESPGERSRGRALYEFRPECEDELCLKAGDIVCDLEDIDAEWFVGESDGKRGIVPKNYIQVLLDP</sequence>
<dbReference type="EMBL" id="JAYKXH010000020">
    <property type="protein sequence ID" value="KAK7132856.1"/>
    <property type="molecule type" value="Genomic_DNA"/>
</dbReference>
<feature type="compositionally biased region" description="Low complexity" evidence="3">
    <location>
        <begin position="640"/>
        <end position="661"/>
    </location>
</feature>
<dbReference type="PRINTS" id="PR00499">
    <property type="entry name" value="P67PHOX"/>
</dbReference>
<keyword evidence="6" id="KW-1185">Reference proteome</keyword>
<evidence type="ECO:0000256" key="1">
    <source>
        <dbReference type="ARBA" id="ARBA00022443"/>
    </source>
</evidence>
<feature type="compositionally biased region" description="Low complexity" evidence="3">
    <location>
        <begin position="473"/>
        <end position="484"/>
    </location>
</feature>
<name>A0AAN9GVT7_9TELE</name>
<accession>A0AAN9GVT7</accession>
<gene>
    <name evidence="5" type="ORF">R3I93_019184</name>
</gene>
<dbReference type="InterPro" id="IPR050384">
    <property type="entry name" value="Endophilin_SH3RF"/>
</dbReference>
<dbReference type="PROSITE" id="PS50002">
    <property type="entry name" value="SH3"/>
    <property type="match status" value="2"/>
</dbReference>
<keyword evidence="1 2" id="KW-0728">SH3 domain</keyword>
<feature type="region of interest" description="Disordered" evidence="3">
    <location>
        <begin position="1"/>
        <end position="225"/>
    </location>
</feature>
<dbReference type="Proteomes" id="UP001364617">
    <property type="component" value="Unassembled WGS sequence"/>
</dbReference>
<feature type="compositionally biased region" description="Polar residues" evidence="3">
    <location>
        <begin position="355"/>
        <end position="366"/>
    </location>
</feature>